<sequence length="477" mass="54559">MKEHLITFLFFLFALTVKAQDKTARIDSLFQSLNTDGELSGAFMVIDSGKIVYEEYFGYEDVNKKNKINELSRFELASVSKQFTAMAIMQLEEKGKLSFEDEINNYFPNLKFKGVKIKNLLRNTSGIPEFLGWDASWFDKTKINTNKDALQIIENRIDTLLFTPGDNYMYSNTNWLLLALVVEKVSGAPFANYMEKFIFKPAKMKNTSVFSARTPQANLNNYATGLAYDAKSKSFTSVDDFPSYNYVKYFDGMYGPYGISSTAQDLLKWNEALHQHTLVKKENFAKAITVDSLNDGRPIQMSEGLYYGFGWIFTDSLLNDDKMQFHTGGYPGYHSIIIREGKHQRYFIALINKSNTINVYPLTSAIDKILRNQEVPKIERETLSEAIVLMEFQVKQLLGIYEYDKHPELEFEITADDNGNISAKLSGQSAIPIFPKSELELFYTAVKAELKFSKENDQVNAVTLYQNGQELKFNKVK</sequence>
<dbReference type="PANTHER" id="PTHR46825">
    <property type="entry name" value="D-ALANYL-D-ALANINE-CARBOXYPEPTIDASE/ENDOPEPTIDASE AMPH"/>
    <property type="match status" value="1"/>
</dbReference>
<dbReference type="SUPFAM" id="SSF56601">
    <property type="entry name" value="beta-lactamase/transpeptidase-like"/>
    <property type="match status" value="1"/>
</dbReference>
<name>A0ABR9T3F5_9SPHI</name>
<evidence type="ECO:0000313" key="4">
    <source>
        <dbReference type="EMBL" id="MBE8719881.1"/>
    </source>
</evidence>
<dbReference type="PANTHER" id="PTHR46825:SF11">
    <property type="entry name" value="PENICILLIN-BINDING PROTEIN 4"/>
    <property type="match status" value="1"/>
</dbReference>
<dbReference type="InterPro" id="IPR050491">
    <property type="entry name" value="AmpC-like"/>
</dbReference>
<dbReference type="InterPro" id="IPR012338">
    <property type="entry name" value="Beta-lactam/transpept-like"/>
</dbReference>
<proteinExistence type="predicted"/>
<organism evidence="4 5">
    <name type="scientific">Sphingobacterium pedocola</name>
    <dbReference type="NCBI Taxonomy" id="2082722"/>
    <lineage>
        <taxon>Bacteria</taxon>
        <taxon>Pseudomonadati</taxon>
        <taxon>Bacteroidota</taxon>
        <taxon>Sphingobacteriia</taxon>
        <taxon>Sphingobacteriales</taxon>
        <taxon>Sphingobacteriaceae</taxon>
        <taxon>Sphingobacterium</taxon>
    </lineage>
</organism>
<accession>A0ABR9T3F5</accession>
<comment type="caution">
    <text evidence="4">The sequence shown here is derived from an EMBL/GenBank/DDBJ whole genome shotgun (WGS) entry which is preliminary data.</text>
</comment>
<feature type="domain" description="Beta-lactamase-related" evidence="3">
    <location>
        <begin position="27"/>
        <end position="356"/>
    </location>
</feature>
<dbReference type="Gene3D" id="3.40.710.10">
    <property type="entry name" value="DD-peptidase/beta-lactamase superfamily"/>
    <property type="match status" value="1"/>
</dbReference>
<dbReference type="InterPro" id="IPR001466">
    <property type="entry name" value="Beta-lactam-related"/>
</dbReference>
<protein>
    <recommendedName>
        <fullName evidence="3">Beta-lactamase-related domain-containing protein</fullName>
    </recommendedName>
</protein>
<comment type="subcellular location">
    <subcellularLocation>
        <location evidence="1">Membrane</location>
    </subcellularLocation>
</comment>
<evidence type="ECO:0000256" key="1">
    <source>
        <dbReference type="ARBA" id="ARBA00004370"/>
    </source>
</evidence>
<gene>
    <name evidence="4" type="ORF">C4F40_03950</name>
</gene>
<evidence type="ECO:0000259" key="3">
    <source>
        <dbReference type="Pfam" id="PF00144"/>
    </source>
</evidence>
<dbReference type="Pfam" id="PF00144">
    <property type="entry name" value="Beta-lactamase"/>
    <property type="match status" value="1"/>
</dbReference>
<evidence type="ECO:0000313" key="5">
    <source>
        <dbReference type="Proteomes" id="UP000618319"/>
    </source>
</evidence>
<keyword evidence="5" id="KW-1185">Reference proteome</keyword>
<evidence type="ECO:0000256" key="2">
    <source>
        <dbReference type="ARBA" id="ARBA00023136"/>
    </source>
</evidence>
<dbReference type="EMBL" id="PSKQ01000017">
    <property type="protein sequence ID" value="MBE8719881.1"/>
    <property type="molecule type" value="Genomic_DNA"/>
</dbReference>
<keyword evidence="2" id="KW-0472">Membrane</keyword>
<dbReference type="Proteomes" id="UP000618319">
    <property type="component" value="Unassembled WGS sequence"/>
</dbReference>
<dbReference type="RefSeq" id="WP_196937583.1">
    <property type="nucleotide sequence ID" value="NZ_MU158689.1"/>
</dbReference>
<reference evidence="4 5" key="1">
    <citation type="submission" date="2018-02" db="EMBL/GenBank/DDBJ databases">
        <title>Sphingobacterium KA21.</title>
        <authorList>
            <person name="Vasarhelyi B.M."/>
            <person name="Deshmukh S."/>
            <person name="Balint B."/>
            <person name="Kukolya J."/>
        </authorList>
    </citation>
    <scope>NUCLEOTIDE SEQUENCE [LARGE SCALE GENOMIC DNA]</scope>
    <source>
        <strain evidence="4 5">Ka21</strain>
    </source>
</reference>